<feature type="region of interest" description="Disordered" evidence="4">
    <location>
        <begin position="628"/>
        <end position="1031"/>
    </location>
</feature>
<comment type="similarity">
    <text evidence="1">Belongs to the peptidase C48 family.</text>
</comment>
<feature type="compositionally biased region" description="Gly residues" evidence="4">
    <location>
        <begin position="54"/>
        <end position="64"/>
    </location>
</feature>
<dbReference type="EMBL" id="BRXU01000016">
    <property type="protein sequence ID" value="GLC56667.1"/>
    <property type="molecule type" value="Genomic_DNA"/>
</dbReference>
<proteinExistence type="inferred from homology"/>
<keyword evidence="7" id="KW-1185">Reference proteome</keyword>
<gene>
    <name evidence="6" type="primary">PLEST004196</name>
    <name evidence="6" type="ORF">PLESTB_001132700</name>
</gene>
<feature type="compositionally biased region" description="Polar residues" evidence="4">
    <location>
        <begin position="640"/>
        <end position="650"/>
    </location>
</feature>
<dbReference type="GO" id="GO:0008234">
    <property type="term" value="F:cysteine-type peptidase activity"/>
    <property type="evidence" value="ECO:0007669"/>
    <property type="project" value="InterPro"/>
</dbReference>
<feature type="compositionally biased region" description="Low complexity" evidence="4">
    <location>
        <begin position="1"/>
        <end position="14"/>
    </location>
</feature>
<evidence type="ECO:0000313" key="6">
    <source>
        <dbReference type="EMBL" id="GLC56667.1"/>
    </source>
</evidence>
<sequence length="1131" mass="118826">MERPQAQKQQKTQAGAEGLHQLTVPRVKATAAGAAAGPPGRPIPRYFPADNFYGGRGGAGGGGPLTRNADAAAKSAAQQQLNLSQVAKTRRGQQFPQLQEDPGPKRLTSDADNENSQLLGPRPRAAGGARQRRRHSAPVEPEDKEPIDLADSSDDEAGAGPDADAGQRAKTGSRAGPGPSAAAARPVTRQSAAGPVTRQNSRDFQSLAVRLAGVKCCYPPEGGKHSVEVAAEDLARLEKGEFLNDTCIDFYIKHIQHNLPKELQARYHFFNSFFLKKLQEKAPSKGGTRCSKAEMVRQNHERVKKWTKHVDIFSKDYIFVPIHGYLHWSLVLICHPGNVVNEVPAYIAPGGADGTAARPGAAGGGAPLLLHLDSLDGNHAPREIFDALRGYLEHEWAQKAAEDTQDSVPRRWAERWRAAGQEPPRVHFGVDTLHGLSMAARLPKQDNHTDCGLFLLSYMDFFVAASPRCIVLNGASKANNVYPLDPESGAADSKTLMQKDWFKKCNAARLRDHLRALICGYMLERMPPEDERRGAAQCVVDDYDKRPCKLGERYLAPAVYLKYVTEQPLEPEPPDEDVISSGSAGEEHIEDAKDVLQSRRVTRAAVKQKGIELTGAIPFKAAANKRRKVQETAAGDAGHASQSAGGNNESVVDLSSPDKAANASQLAEQPAAGTTDGAAEGEVPPSGGGGSGERGALGDEDDGDEVEVLDSDSLPIAQLGAEPSQEALQVAASGGGGKDGTNGPPPKRRKLEAMKATALAVQDAAADKVVVDEVPSDEHQAAAGVPGEGAAATEGEDGDADGYEPGKQARHRQRRRRRKTRRDVEEEGQEPIALDVDGSDSGEEEKTAAPAENSNPAPQSSQEDPETLPGRRRAAAASRQAPPDAVAAEGGVSAAGSGQAGREGAMTGRVARPSAGRLCRKTKRAGGGACAGAASSGGGPAEGAGAEMDPEQAPHVIASAAANAPEPSHSGDGAAAPSGAAVAGQHDLLGSPQAALSHDMEPPLDGFVPGEIVDEDADGDADANPPWVSDRAEKLRAEAGDFYEFRASDDEQDDDFVSSGDEERLTSHVGTGGSGRRQQRQQQQEPSGHPAGRHSPQPPAASTAVGPTTDAHGTSQTRNGVPPLLARVGCG</sequence>
<dbReference type="PROSITE" id="PS50600">
    <property type="entry name" value="ULP_PROTEASE"/>
    <property type="match status" value="1"/>
</dbReference>
<feature type="compositionally biased region" description="Basic and acidic residues" evidence="4">
    <location>
        <begin position="765"/>
        <end position="780"/>
    </location>
</feature>
<feature type="compositionally biased region" description="Low complexity" evidence="4">
    <location>
        <begin position="671"/>
        <end position="685"/>
    </location>
</feature>
<feature type="region of interest" description="Disordered" evidence="4">
    <location>
        <begin position="567"/>
        <end position="588"/>
    </location>
</feature>
<feature type="compositionally biased region" description="Low complexity" evidence="4">
    <location>
        <begin position="120"/>
        <end position="129"/>
    </location>
</feature>
<feature type="compositionally biased region" description="Low complexity" evidence="4">
    <location>
        <begin position="875"/>
        <end position="897"/>
    </location>
</feature>
<dbReference type="Gene3D" id="3.30.310.130">
    <property type="entry name" value="Ubiquitin-related"/>
    <property type="match status" value="1"/>
</dbReference>
<evidence type="ECO:0000256" key="2">
    <source>
        <dbReference type="ARBA" id="ARBA00022670"/>
    </source>
</evidence>
<feature type="compositionally biased region" description="Low complexity" evidence="4">
    <location>
        <begin position="68"/>
        <end position="87"/>
    </location>
</feature>
<dbReference type="InterPro" id="IPR003653">
    <property type="entry name" value="Peptidase_C48_C"/>
</dbReference>
<name>A0A9W6F507_9CHLO</name>
<protein>
    <recommendedName>
        <fullName evidence="5">Ubiquitin-like protease family profile domain-containing protein</fullName>
    </recommendedName>
</protein>
<organism evidence="6 7">
    <name type="scientific">Pleodorina starrii</name>
    <dbReference type="NCBI Taxonomy" id="330485"/>
    <lineage>
        <taxon>Eukaryota</taxon>
        <taxon>Viridiplantae</taxon>
        <taxon>Chlorophyta</taxon>
        <taxon>core chlorophytes</taxon>
        <taxon>Chlorophyceae</taxon>
        <taxon>CS clade</taxon>
        <taxon>Chlamydomonadales</taxon>
        <taxon>Volvocaceae</taxon>
        <taxon>Pleodorina</taxon>
    </lineage>
</organism>
<feature type="compositionally biased region" description="Low complexity" evidence="4">
    <location>
        <begin position="971"/>
        <end position="984"/>
    </location>
</feature>
<dbReference type="GO" id="GO:0006508">
    <property type="term" value="P:proteolysis"/>
    <property type="evidence" value="ECO:0007669"/>
    <property type="project" value="UniProtKB-KW"/>
</dbReference>
<feature type="compositionally biased region" description="Low complexity" evidence="4">
    <location>
        <begin position="25"/>
        <end position="38"/>
    </location>
</feature>
<accession>A0A9W6F507</accession>
<keyword evidence="2" id="KW-0645">Protease</keyword>
<feature type="region of interest" description="Disordered" evidence="4">
    <location>
        <begin position="1043"/>
        <end position="1131"/>
    </location>
</feature>
<reference evidence="6 7" key="1">
    <citation type="journal article" date="2023" name="Commun. Biol.">
        <title>Reorganization of the ancestral sex-determining regions during the evolution of trioecy in Pleodorina starrii.</title>
        <authorList>
            <person name="Takahashi K."/>
            <person name="Suzuki S."/>
            <person name="Kawai-Toyooka H."/>
            <person name="Yamamoto K."/>
            <person name="Hamaji T."/>
            <person name="Ootsuki R."/>
            <person name="Yamaguchi H."/>
            <person name="Kawachi M."/>
            <person name="Higashiyama T."/>
            <person name="Nozaki H."/>
        </authorList>
    </citation>
    <scope>NUCLEOTIDE SEQUENCE [LARGE SCALE GENOMIC DNA]</scope>
    <source>
        <strain evidence="6 7">NIES-4479</strain>
    </source>
</reference>
<feature type="compositionally biased region" description="Gly residues" evidence="4">
    <location>
        <begin position="686"/>
        <end position="695"/>
    </location>
</feature>
<feature type="compositionally biased region" description="Acidic residues" evidence="4">
    <location>
        <begin position="1012"/>
        <end position="1021"/>
    </location>
</feature>
<dbReference type="PANTHER" id="PTHR47764">
    <property type="entry name" value="UBIQUITIN-LIKE-SPECIFIC PROTEASE 2B-RELATED"/>
    <property type="match status" value="1"/>
</dbReference>
<dbReference type="Proteomes" id="UP001165080">
    <property type="component" value="Unassembled WGS sequence"/>
</dbReference>
<comment type="caution">
    <text evidence="6">The sequence shown here is derived from an EMBL/GenBank/DDBJ whole genome shotgun (WGS) entry which is preliminary data.</text>
</comment>
<evidence type="ECO:0000256" key="3">
    <source>
        <dbReference type="ARBA" id="ARBA00022801"/>
    </source>
</evidence>
<evidence type="ECO:0000256" key="1">
    <source>
        <dbReference type="ARBA" id="ARBA00005234"/>
    </source>
</evidence>
<feature type="compositionally biased region" description="Polar residues" evidence="4">
    <location>
        <begin position="852"/>
        <end position="862"/>
    </location>
</feature>
<feature type="compositionally biased region" description="Gly residues" evidence="4">
    <location>
        <begin position="925"/>
        <end position="942"/>
    </location>
</feature>
<evidence type="ECO:0000259" key="5">
    <source>
        <dbReference type="PROSITE" id="PS50600"/>
    </source>
</evidence>
<dbReference type="AlphaFoldDB" id="A0A9W6F507"/>
<dbReference type="InterPro" id="IPR038765">
    <property type="entry name" value="Papain-like_cys_pep_sf"/>
</dbReference>
<feature type="region of interest" description="Disordered" evidence="4">
    <location>
        <begin position="1"/>
        <end position="200"/>
    </location>
</feature>
<feature type="compositionally biased region" description="Low complexity" evidence="4">
    <location>
        <begin position="158"/>
        <end position="186"/>
    </location>
</feature>
<dbReference type="SUPFAM" id="SSF54001">
    <property type="entry name" value="Cysteine proteinases"/>
    <property type="match status" value="1"/>
</dbReference>
<feature type="domain" description="Ubiquitin-like protease family profile" evidence="5">
    <location>
        <begin position="227"/>
        <end position="462"/>
    </location>
</feature>
<keyword evidence="3" id="KW-0378">Hydrolase</keyword>
<evidence type="ECO:0000256" key="4">
    <source>
        <dbReference type="SAM" id="MobiDB-lite"/>
    </source>
</evidence>
<feature type="compositionally biased region" description="Acidic residues" evidence="4">
    <location>
        <begin position="698"/>
        <end position="710"/>
    </location>
</feature>
<feature type="compositionally biased region" description="Basic residues" evidence="4">
    <location>
        <begin position="808"/>
        <end position="821"/>
    </location>
</feature>
<feature type="compositionally biased region" description="Low complexity" evidence="4">
    <location>
        <begin position="781"/>
        <end position="793"/>
    </location>
</feature>
<dbReference type="Gene3D" id="1.10.418.20">
    <property type="match status" value="1"/>
</dbReference>
<dbReference type="PANTHER" id="PTHR47764:SF2">
    <property type="entry name" value="UBIQUITIN-LIKE PROTEASE FAMILY PROFILE DOMAIN-CONTAINING PROTEIN"/>
    <property type="match status" value="1"/>
</dbReference>
<evidence type="ECO:0000313" key="7">
    <source>
        <dbReference type="Proteomes" id="UP001165080"/>
    </source>
</evidence>
<dbReference type="Pfam" id="PF02902">
    <property type="entry name" value="Peptidase_C48"/>
    <property type="match status" value="1"/>
</dbReference>